<proteinExistence type="predicted"/>
<dbReference type="Gene3D" id="2.40.30.170">
    <property type="match status" value="1"/>
</dbReference>
<dbReference type="Gene3D" id="2.40.50.100">
    <property type="match status" value="1"/>
</dbReference>
<name>A0A4R3LS52_9HYPH</name>
<dbReference type="AlphaFoldDB" id="A0A4R3LS52"/>
<dbReference type="Pfam" id="PF25917">
    <property type="entry name" value="BSH_RND"/>
    <property type="match status" value="1"/>
</dbReference>
<protein>
    <submittedName>
        <fullName evidence="7">Multidrug efflux system membrane fusion protein</fullName>
    </submittedName>
</protein>
<dbReference type="PANTHER" id="PTHR30386">
    <property type="entry name" value="MEMBRANE FUSION SUBUNIT OF EMRAB-TOLC MULTIDRUG EFFLUX PUMP"/>
    <property type="match status" value="1"/>
</dbReference>
<keyword evidence="8" id="KW-1185">Reference proteome</keyword>
<accession>A0A4R3LS52</accession>
<dbReference type="Proteomes" id="UP000294664">
    <property type="component" value="Unassembled WGS sequence"/>
</dbReference>
<evidence type="ECO:0000259" key="5">
    <source>
        <dbReference type="Pfam" id="PF25917"/>
    </source>
</evidence>
<dbReference type="InterPro" id="IPR058634">
    <property type="entry name" value="AaeA-lik-b-barrel"/>
</dbReference>
<dbReference type="GO" id="GO:0016020">
    <property type="term" value="C:membrane"/>
    <property type="evidence" value="ECO:0007669"/>
    <property type="project" value="UniProtKB-SubCell"/>
</dbReference>
<dbReference type="RefSeq" id="WP_165933802.1">
    <property type="nucleotide sequence ID" value="NZ_SMAI01000012.1"/>
</dbReference>
<evidence type="ECO:0000256" key="1">
    <source>
        <dbReference type="ARBA" id="ARBA00004167"/>
    </source>
</evidence>
<dbReference type="InterPro" id="IPR050739">
    <property type="entry name" value="MFP"/>
</dbReference>
<dbReference type="InterPro" id="IPR058625">
    <property type="entry name" value="MdtA-like_BSH"/>
</dbReference>
<evidence type="ECO:0000313" key="8">
    <source>
        <dbReference type="Proteomes" id="UP000294664"/>
    </source>
</evidence>
<evidence type="ECO:0000259" key="6">
    <source>
        <dbReference type="Pfam" id="PF25963"/>
    </source>
</evidence>
<reference evidence="7 8" key="1">
    <citation type="submission" date="2019-03" db="EMBL/GenBank/DDBJ databases">
        <title>Genomic Encyclopedia of Type Strains, Phase IV (KMG-IV): sequencing the most valuable type-strain genomes for metagenomic binning, comparative biology and taxonomic classification.</title>
        <authorList>
            <person name="Goeker M."/>
        </authorList>
    </citation>
    <scope>NUCLEOTIDE SEQUENCE [LARGE SCALE GENOMIC DNA]</scope>
    <source>
        <strain evidence="7 8">DSM 9035</strain>
    </source>
</reference>
<evidence type="ECO:0000313" key="7">
    <source>
        <dbReference type="EMBL" id="TCT02616.1"/>
    </source>
</evidence>
<evidence type="ECO:0000256" key="2">
    <source>
        <dbReference type="ARBA" id="ARBA00022692"/>
    </source>
</evidence>
<dbReference type="SUPFAM" id="SSF111369">
    <property type="entry name" value="HlyD-like secretion proteins"/>
    <property type="match status" value="1"/>
</dbReference>
<dbReference type="EMBL" id="SMAI01000012">
    <property type="protein sequence ID" value="TCT02616.1"/>
    <property type="molecule type" value="Genomic_DNA"/>
</dbReference>
<feature type="domain" description="Multidrug resistance protein MdtA-like barrel-sandwich hybrid" evidence="5">
    <location>
        <begin position="32"/>
        <end position="207"/>
    </location>
</feature>
<keyword evidence="2" id="KW-0812">Transmembrane</keyword>
<evidence type="ECO:0000256" key="3">
    <source>
        <dbReference type="ARBA" id="ARBA00022989"/>
    </source>
</evidence>
<keyword evidence="3" id="KW-1133">Transmembrane helix</keyword>
<dbReference type="Pfam" id="PF25963">
    <property type="entry name" value="Beta-barrel_AAEA"/>
    <property type="match status" value="1"/>
</dbReference>
<organism evidence="7 8">
    <name type="scientific">Aquabacter spiritensis</name>
    <dbReference type="NCBI Taxonomy" id="933073"/>
    <lineage>
        <taxon>Bacteria</taxon>
        <taxon>Pseudomonadati</taxon>
        <taxon>Pseudomonadota</taxon>
        <taxon>Alphaproteobacteria</taxon>
        <taxon>Hyphomicrobiales</taxon>
        <taxon>Xanthobacteraceae</taxon>
        <taxon>Aquabacter</taxon>
    </lineage>
</organism>
<dbReference type="PANTHER" id="PTHR30386:SF26">
    <property type="entry name" value="TRANSPORT PROTEIN COMB"/>
    <property type="match status" value="1"/>
</dbReference>
<keyword evidence="4" id="KW-0472">Membrane</keyword>
<comment type="caution">
    <text evidence="7">The sequence shown here is derived from an EMBL/GenBank/DDBJ whole genome shotgun (WGS) entry which is preliminary data.</text>
</comment>
<evidence type="ECO:0000256" key="4">
    <source>
        <dbReference type="ARBA" id="ARBA00023136"/>
    </source>
</evidence>
<gene>
    <name evidence="7" type="ORF">EDC64_11249</name>
</gene>
<comment type="subcellular location">
    <subcellularLocation>
        <location evidence="1">Membrane</location>
        <topology evidence="1">Single-pass membrane protein</topology>
    </subcellularLocation>
</comment>
<sequence>MLGAFVALILLYFGVTWFVSYTEDAYVRSDFVAIAPEVAGVVQQVDVLNDQAVKVGDRLATIDPTPFALDVTLKTREVENARARVRVAQEGAAEFADEIDNAQAGLTLIEREYQRILDLYQSQDVSQVTMDELTDKRQQALDALSAARTKAQVNAAEVATAVTQVEIAQAELAIATYALSRTTLTAPVAGYITNLSLRPGAYASVGVPLLGMVDESQWRIVANFKEYVAARLTPGMRAWVWLDSHPGRFYPARITGVGRGISRVQGSDGLLPYVAPTTDWIRLARRLPVTMVLDPRPPDLRLFMGADARVLVFP</sequence>
<feature type="domain" description="p-hydroxybenzoic acid efflux pump subunit AaeA-like beta-barrel" evidence="6">
    <location>
        <begin position="219"/>
        <end position="312"/>
    </location>
</feature>